<evidence type="ECO:0000256" key="1">
    <source>
        <dbReference type="SAM" id="MobiDB-lite"/>
    </source>
</evidence>
<proteinExistence type="predicted"/>
<dbReference type="PANTHER" id="PTHR36009:SF3">
    <property type="entry name" value="TRANSMEMBRANE PROTEIN"/>
    <property type="match status" value="1"/>
</dbReference>
<dbReference type="OMA" id="FNLMGIW"/>
<keyword evidence="2" id="KW-0812">Transmembrane</keyword>
<feature type="transmembrane region" description="Helical" evidence="2">
    <location>
        <begin position="227"/>
        <end position="247"/>
    </location>
</feature>
<feature type="chain" id="PRO_5032426813" evidence="3">
    <location>
        <begin position="18"/>
        <end position="298"/>
    </location>
</feature>
<feature type="transmembrane region" description="Helical" evidence="2">
    <location>
        <begin position="59"/>
        <end position="81"/>
    </location>
</feature>
<evidence type="ECO:0000313" key="5">
    <source>
        <dbReference type="Proteomes" id="UP000654075"/>
    </source>
</evidence>
<comment type="caution">
    <text evidence="4">The sequence shown here is derived from an EMBL/GenBank/DDBJ whole genome shotgun (WGS) entry which is preliminary data.</text>
</comment>
<feature type="transmembrane region" description="Helical" evidence="2">
    <location>
        <begin position="259"/>
        <end position="284"/>
    </location>
</feature>
<keyword evidence="2" id="KW-1133">Transmembrane helix</keyword>
<reference evidence="4" key="1">
    <citation type="submission" date="2021-02" db="EMBL/GenBank/DDBJ databases">
        <authorList>
            <person name="Dougan E. K."/>
            <person name="Rhodes N."/>
            <person name="Thang M."/>
            <person name="Chan C."/>
        </authorList>
    </citation>
    <scope>NUCLEOTIDE SEQUENCE</scope>
</reference>
<organism evidence="4 5">
    <name type="scientific">Polarella glacialis</name>
    <name type="common">Dinoflagellate</name>
    <dbReference type="NCBI Taxonomy" id="89957"/>
    <lineage>
        <taxon>Eukaryota</taxon>
        <taxon>Sar</taxon>
        <taxon>Alveolata</taxon>
        <taxon>Dinophyceae</taxon>
        <taxon>Suessiales</taxon>
        <taxon>Suessiaceae</taxon>
        <taxon>Polarella</taxon>
    </lineage>
</organism>
<dbReference type="EMBL" id="CAJNNV010025519">
    <property type="protein sequence ID" value="CAE8614870.1"/>
    <property type="molecule type" value="Genomic_DNA"/>
</dbReference>
<keyword evidence="5" id="KW-1185">Reference proteome</keyword>
<feature type="transmembrane region" description="Helical" evidence="2">
    <location>
        <begin position="139"/>
        <end position="157"/>
    </location>
</feature>
<evidence type="ECO:0000256" key="3">
    <source>
        <dbReference type="SAM" id="SignalP"/>
    </source>
</evidence>
<feature type="transmembrane region" description="Helical" evidence="2">
    <location>
        <begin position="187"/>
        <end position="207"/>
    </location>
</feature>
<protein>
    <submittedName>
        <fullName evidence="4">Uncharacterized protein</fullName>
    </submittedName>
</protein>
<gene>
    <name evidence="4" type="ORF">PGLA1383_LOCUS32587</name>
</gene>
<evidence type="ECO:0000256" key="2">
    <source>
        <dbReference type="SAM" id="Phobius"/>
    </source>
</evidence>
<feature type="transmembrane region" description="Helical" evidence="2">
    <location>
        <begin position="93"/>
        <end position="119"/>
    </location>
</feature>
<accession>A0A813FQU6</accession>
<feature type="signal peptide" evidence="3">
    <location>
        <begin position="1"/>
        <end position="17"/>
    </location>
</feature>
<keyword evidence="3" id="KW-0732">Signal</keyword>
<feature type="compositionally biased region" description="Low complexity" evidence="1">
    <location>
        <begin position="26"/>
        <end position="40"/>
    </location>
</feature>
<feature type="region of interest" description="Disordered" evidence="1">
    <location>
        <begin position="26"/>
        <end position="49"/>
    </location>
</feature>
<evidence type="ECO:0000313" key="4">
    <source>
        <dbReference type="EMBL" id="CAE8614870.1"/>
    </source>
</evidence>
<dbReference type="PANTHER" id="PTHR36009">
    <property type="match status" value="1"/>
</dbReference>
<dbReference type="AlphaFoldDB" id="A0A813FQU6"/>
<keyword evidence="2" id="KW-0472">Membrane</keyword>
<dbReference type="Proteomes" id="UP000654075">
    <property type="component" value="Unassembled WGS sequence"/>
</dbReference>
<name>A0A813FQU6_POLGL</name>
<feature type="non-terminal residue" evidence="4">
    <location>
        <position position="1"/>
    </location>
</feature>
<sequence length="298" mass="31521">ELGGDVVIFAAAALVSAAQLWNNNNNNNNNSKINNNNNNNKTSGGSGEELGQGWPGRSLGIFAVWIADCLYSFLVVPGELFNDTTLQVILKSALAPFGLGASIPALFCAIFYGLGLWPAIYCSTLLPGAPGQALTAGPFVWSSFLFGAYGLSPYLALRELRGAGRAEPLSSLDFVTRELLESKVTGVFLFASGVFLAFYSAGNGVLGSFAPEEAFAALPPLIGASKFARLSVLDFFVLWALFPPVLLEDGQRRGRFVRWTPGEAILFALCAGLPCLGGALWLAVRPGLGTAPPRGRNQ</sequence>